<dbReference type="Proteomes" id="UP000218334">
    <property type="component" value="Unassembled WGS sequence"/>
</dbReference>
<accession>A0A2H3AIT6</accession>
<keyword evidence="1" id="KW-1133">Transmembrane helix</keyword>
<keyword evidence="1" id="KW-0812">Transmembrane</keyword>
<protein>
    <submittedName>
        <fullName evidence="2">Uncharacterized protein</fullName>
    </submittedName>
</protein>
<evidence type="ECO:0000313" key="3">
    <source>
        <dbReference type="Proteomes" id="UP000218334"/>
    </source>
</evidence>
<feature type="transmembrane region" description="Helical" evidence="1">
    <location>
        <begin position="48"/>
        <end position="67"/>
    </location>
</feature>
<keyword evidence="1" id="KW-0472">Membrane</keyword>
<dbReference type="AlphaFoldDB" id="A0A2H3AIT6"/>
<evidence type="ECO:0000256" key="1">
    <source>
        <dbReference type="SAM" id="Phobius"/>
    </source>
</evidence>
<reference evidence="3" key="1">
    <citation type="journal article" date="2017" name="Nat. Ecol. Evol.">
        <title>Genome expansion and lineage-specific genetic innovations in the forest pathogenic fungi Armillaria.</title>
        <authorList>
            <person name="Sipos G."/>
            <person name="Prasanna A.N."/>
            <person name="Walter M.C."/>
            <person name="O'Connor E."/>
            <person name="Balint B."/>
            <person name="Krizsan K."/>
            <person name="Kiss B."/>
            <person name="Hess J."/>
            <person name="Varga T."/>
            <person name="Slot J."/>
            <person name="Riley R."/>
            <person name="Boka B."/>
            <person name="Rigling D."/>
            <person name="Barry K."/>
            <person name="Lee J."/>
            <person name="Mihaltcheva S."/>
            <person name="LaButti K."/>
            <person name="Lipzen A."/>
            <person name="Waldron R."/>
            <person name="Moloney N.M."/>
            <person name="Sperisen C."/>
            <person name="Kredics L."/>
            <person name="Vagvoelgyi C."/>
            <person name="Patrignani A."/>
            <person name="Fitzpatrick D."/>
            <person name="Nagy I."/>
            <person name="Doyle S."/>
            <person name="Anderson J.B."/>
            <person name="Grigoriev I.V."/>
            <person name="Gueldener U."/>
            <person name="Muensterkoetter M."/>
            <person name="Nagy L.G."/>
        </authorList>
    </citation>
    <scope>NUCLEOTIDE SEQUENCE [LARGE SCALE GENOMIC DNA]</scope>
    <source>
        <strain evidence="3">28-4</strain>
    </source>
</reference>
<organism evidence="2 3">
    <name type="scientific">Armillaria solidipes</name>
    <dbReference type="NCBI Taxonomy" id="1076256"/>
    <lineage>
        <taxon>Eukaryota</taxon>
        <taxon>Fungi</taxon>
        <taxon>Dikarya</taxon>
        <taxon>Basidiomycota</taxon>
        <taxon>Agaricomycotina</taxon>
        <taxon>Agaricomycetes</taxon>
        <taxon>Agaricomycetidae</taxon>
        <taxon>Agaricales</taxon>
        <taxon>Marasmiineae</taxon>
        <taxon>Physalacriaceae</taxon>
        <taxon>Armillaria</taxon>
    </lineage>
</organism>
<evidence type="ECO:0000313" key="2">
    <source>
        <dbReference type="EMBL" id="PBK58879.1"/>
    </source>
</evidence>
<dbReference type="EMBL" id="KZ293521">
    <property type="protein sequence ID" value="PBK58879.1"/>
    <property type="molecule type" value="Genomic_DNA"/>
</dbReference>
<keyword evidence="3" id="KW-1185">Reference proteome</keyword>
<gene>
    <name evidence="2" type="ORF">ARMSODRAFT_85051</name>
</gene>
<proteinExistence type="predicted"/>
<name>A0A2H3AIT6_9AGAR</name>
<sequence>MDVHASPASWCTRHICQDTRRDPGLMCRVPCMTRHLPWLGNAPATRPILLTLIFFLLLLFFLVFLPVREPA</sequence>